<dbReference type="InterPro" id="IPR041373">
    <property type="entry name" value="RT_RNaseH"/>
</dbReference>
<gene>
    <name evidence="11" type="ORF">CBR_g19382</name>
</gene>
<feature type="compositionally biased region" description="Polar residues" evidence="9">
    <location>
        <begin position="3008"/>
        <end position="3028"/>
    </location>
</feature>
<feature type="region of interest" description="Disordered" evidence="9">
    <location>
        <begin position="2978"/>
        <end position="3028"/>
    </location>
</feature>
<dbReference type="InterPro" id="IPR000477">
    <property type="entry name" value="RT_dom"/>
</dbReference>
<evidence type="ECO:0000256" key="2">
    <source>
        <dbReference type="ARBA" id="ARBA00022679"/>
    </source>
</evidence>
<dbReference type="SUPFAM" id="SSF56672">
    <property type="entry name" value="DNA/RNA polymerases"/>
    <property type="match status" value="3"/>
</dbReference>
<evidence type="ECO:0000256" key="3">
    <source>
        <dbReference type="ARBA" id="ARBA00022695"/>
    </source>
</evidence>
<evidence type="ECO:0000313" key="11">
    <source>
        <dbReference type="EMBL" id="GBG74869.1"/>
    </source>
</evidence>
<dbReference type="Proteomes" id="UP000265515">
    <property type="component" value="Unassembled WGS sequence"/>
</dbReference>
<feature type="compositionally biased region" description="Basic residues" evidence="9">
    <location>
        <begin position="2989"/>
        <end position="3000"/>
    </location>
</feature>
<dbReference type="InterPro" id="IPR043128">
    <property type="entry name" value="Rev_trsase/Diguanyl_cyclase"/>
</dbReference>
<dbReference type="InterPro" id="IPR021109">
    <property type="entry name" value="Peptidase_aspartic_dom_sf"/>
</dbReference>
<accession>A0A388KXS9</accession>
<evidence type="ECO:0000256" key="9">
    <source>
        <dbReference type="SAM" id="MobiDB-lite"/>
    </source>
</evidence>
<dbReference type="Gene3D" id="3.10.10.10">
    <property type="entry name" value="HIV Type 1 Reverse Transcriptase, subunit A, domain 1"/>
    <property type="match status" value="2"/>
</dbReference>
<keyword evidence="3" id="KW-0548">Nucleotidyltransferase</keyword>
<feature type="compositionally biased region" description="Low complexity" evidence="9">
    <location>
        <begin position="433"/>
        <end position="443"/>
    </location>
</feature>
<dbReference type="Pfam" id="PF17917">
    <property type="entry name" value="RT_RNaseH"/>
    <property type="match status" value="1"/>
</dbReference>
<dbReference type="PROSITE" id="PS50878">
    <property type="entry name" value="RT_POL"/>
    <property type="match status" value="2"/>
</dbReference>
<dbReference type="InterPro" id="IPR043502">
    <property type="entry name" value="DNA/RNA_pol_sf"/>
</dbReference>
<keyword evidence="4" id="KW-0540">Nuclease</keyword>
<dbReference type="Gramene" id="GBG74869">
    <property type="protein sequence ID" value="GBG74869"/>
    <property type="gene ID" value="CBR_g19382"/>
</dbReference>
<feature type="region of interest" description="Disordered" evidence="9">
    <location>
        <begin position="3047"/>
        <end position="3083"/>
    </location>
</feature>
<dbReference type="FunFam" id="3.30.70.270:FF:000020">
    <property type="entry name" value="Transposon Tf2-6 polyprotein-like Protein"/>
    <property type="match status" value="2"/>
</dbReference>
<dbReference type="GO" id="GO:0003964">
    <property type="term" value="F:RNA-directed DNA polymerase activity"/>
    <property type="evidence" value="ECO:0007669"/>
    <property type="project" value="UniProtKB-KW"/>
</dbReference>
<evidence type="ECO:0000256" key="6">
    <source>
        <dbReference type="ARBA" id="ARBA00022801"/>
    </source>
</evidence>
<keyword evidence="2" id="KW-0808">Transferase</keyword>
<dbReference type="Pfam" id="PF00078">
    <property type="entry name" value="RVT_1"/>
    <property type="match status" value="3"/>
</dbReference>
<evidence type="ECO:0000256" key="5">
    <source>
        <dbReference type="ARBA" id="ARBA00022759"/>
    </source>
</evidence>
<feature type="domain" description="Reverse transcriptase" evidence="10">
    <location>
        <begin position="3338"/>
        <end position="3488"/>
    </location>
</feature>
<dbReference type="EC" id="2.7.7.49" evidence="1"/>
<keyword evidence="7" id="KW-0695">RNA-directed DNA polymerase</keyword>
<dbReference type="GO" id="GO:0004519">
    <property type="term" value="F:endonuclease activity"/>
    <property type="evidence" value="ECO:0007669"/>
    <property type="project" value="UniProtKB-KW"/>
</dbReference>
<keyword evidence="5" id="KW-0255">Endonuclease</keyword>
<evidence type="ECO:0000256" key="1">
    <source>
        <dbReference type="ARBA" id="ARBA00012493"/>
    </source>
</evidence>
<dbReference type="EMBL" id="BFEA01000212">
    <property type="protein sequence ID" value="GBG74869.1"/>
    <property type="molecule type" value="Genomic_DNA"/>
</dbReference>
<proteinExistence type="predicted"/>
<feature type="region of interest" description="Disordered" evidence="9">
    <location>
        <begin position="1640"/>
        <end position="1674"/>
    </location>
</feature>
<feature type="coiled-coil region" evidence="8">
    <location>
        <begin position="29"/>
        <end position="64"/>
    </location>
</feature>
<dbReference type="Gene3D" id="2.40.70.10">
    <property type="entry name" value="Acid Proteases"/>
    <property type="match status" value="1"/>
</dbReference>
<reference evidence="11 12" key="1">
    <citation type="journal article" date="2018" name="Cell">
        <title>The Chara Genome: Secondary Complexity and Implications for Plant Terrestrialization.</title>
        <authorList>
            <person name="Nishiyama T."/>
            <person name="Sakayama H."/>
            <person name="Vries J.D."/>
            <person name="Buschmann H."/>
            <person name="Saint-Marcoux D."/>
            <person name="Ullrich K.K."/>
            <person name="Haas F.B."/>
            <person name="Vanderstraeten L."/>
            <person name="Becker D."/>
            <person name="Lang D."/>
            <person name="Vosolsobe S."/>
            <person name="Rombauts S."/>
            <person name="Wilhelmsson P.K.I."/>
            <person name="Janitza P."/>
            <person name="Kern R."/>
            <person name="Heyl A."/>
            <person name="Rumpler F."/>
            <person name="Villalobos L.I.A.C."/>
            <person name="Clay J.M."/>
            <person name="Skokan R."/>
            <person name="Toyoda A."/>
            <person name="Suzuki Y."/>
            <person name="Kagoshima H."/>
            <person name="Schijlen E."/>
            <person name="Tajeshwar N."/>
            <person name="Catarino B."/>
            <person name="Hetherington A.J."/>
            <person name="Saltykova A."/>
            <person name="Bonnot C."/>
            <person name="Breuninger H."/>
            <person name="Symeonidi A."/>
            <person name="Radhakrishnan G.V."/>
            <person name="Van Nieuwerburgh F."/>
            <person name="Deforce D."/>
            <person name="Chang C."/>
            <person name="Karol K.G."/>
            <person name="Hedrich R."/>
            <person name="Ulvskov P."/>
            <person name="Glockner G."/>
            <person name="Delwiche C.F."/>
            <person name="Petrasek J."/>
            <person name="Van de Peer Y."/>
            <person name="Friml J."/>
            <person name="Beilby M."/>
            <person name="Dolan L."/>
            <person name="Kohara Y."/>
            <person name="Sugano S."/>
            <person name="Fujiyama A."/>
            <person name="Delaux P.-M."/>
            <person name="Quint M."/>
            <person name="TheiBen G."/>
            <person name="Hagemann M."/>
            <person name="Harholt J."/>
            <person name="Dunand C."/>
            <person name="Zachgo S."/>
            <person name="Langdale J."/>
            <person name="Maumus F."/>
            <person name="Straeten D.V.D."/>
            <person name="Gould S.B."/>
            <person name="Rensing S.A."/>
        </authorList>
    </citation>
    <scope>NUCLEOTIDE SEQUENCE [LARGE SCALE GENOMIC DNA]</scope>
    <source>
        <strain evidence="11 12">S276</strain>
    </source>
</reference>
<dbReference type="InterPro" id="IPR053134">
    <property type="entry name" value="RNA-dir_DNA_polymerase"/>
</dbReference>
<dbReference type="GO" id="GO:0016787">
    <property type="term" value="F:hydrolase activity"/>
    <property type="evidence" value="ECO:0007669"/>
    <property type="project" value="UniProtKB-KW"/>
</dbReference>
<dbReference type="PANTHER" id="PTHR24559:SF444">
    <property type="entry name" value="REVERSE TRANSCRIPTASE DOMAIN-CONTAINING PROTEIN"/>
    <property type="match status" value="1"/>
</dbReference>
<feature type="domain" description="Reverse transcriptase" evidence="10">
    <location>
        <begin position="612"/>
        <end position="791"/>
    </location>
</feature>
<organism evidence="11 12">
    <name type="scientific">Chara braunii</name>
    <name type="common">Braun's stonewort</name>
    <dbReference type="NCBI Taxonomy" id="69332"/>
    <lineage>
        <taxon>Eukaryota</taxon>
        <taxon>Viridiplantae</taxon>
        <taxon>Streptophyta</taxon>
        <taxon>Charophyceae</taxon>
        <taxon>Charales</taxon>
        <taxon>Characeae</taxon>
        <taxon>Chara</taxon>
    </lineage>
</organism>
<feature type="compositionally biased region" description="Basic residues" evidence="9">
    <location>
        <begin position="1657"/>
        <end position="1668"/>
    </location>
</feature>
<dbReference type="CDD" id="cd00303">
    <property type="entry name" value="retropepsin_like"/>
    <property type="match status" value="1"/>
</dbReference>
<dbReference type="PANTHER" id="PTHR24559">
    <property type="entry name" value="TRANSPOSON TY3-I GAG-POL POLYPROTEIN"/>
    <property type="match status" value="1"/>
</dbReference>
<feature type="region of interest" description="Disordered" evidence="9">
    <location>
        <begin position="411"/>
        <end position="452"/>
    </location>
</feature>
<dbReference type="CDD" id="cd01647">
    <property type="entry name" value="RT_LTR"/>
    <property type="match status" value="3"/>
</dbReference>
<keyword evidence="12" id="KW-1185">Reference proteome</keyword>
<feature type="compositionally biased region" description="Basic and acidic residues" evidence="9">
    <location>
        <begin position="2978"/>
        <end position="2988"/>
    </location>
</feature>
<keyword evidence="6" id="KW-0378">Hydrolase</keyword>
<dbReference type="Gene3D" id="3.30.70.270">
    <property type="match status" value="5"/>
</dbReference>
<evidence type="ECO:0000256" key="8">
    <source>
        <dbReference type="SAM" id="Coils"/>
    </source>
</evidence>
<comment type="caution">
    <text evidence="11">The sequence shown here is derived from an EMBL/GenBank/DDBJ whole genome shotgun (WGS) entry which is preliminary data.</text>
</comment>
<sequence>MDQRSGETDEAYEARLAAIMAETKHRSNAAAAARKKREAEAERLRLAEEQRQKHAAAAAKAVDEERVRRREVIFREEGALHAQAKGEAESGESVDYGSRVSHLLNRVTDLLATCIAQQEDIHSLDHTNKVLQQSVDQMLKRIQQLEQQIATANTSVGPSNLVDRVNVLEIDMETLETGAQQLQQQVSAAVGPCATTRETIVKFDGLPIFCDASKTDPIQWWRQFELKLDIHHVIDLYSCSGGACQAWLDNMLSAHACTVIELHNYITWADLTAAWKKRFQIEPREHQAMDKLLTFSQNSMPSGDWIYEFQRLASTPKLPMNFDGIKLYFIKRSCPALQNALTQVAENLNTSEELFNKAAQIIVTNLAARNTGHSSTAGQGAHQHRPKVAVVAAETPSDPSILNEAVSSDEGDKLAAAQNGGHPAKGRGRGKTKTNTTTSSGPGQAAQEQGPWTAYELTKRRYRVRTKYRYCLWCNSSAHETTSCPTKAKGTAQSGNTMYYPLPHPSIRCQVVTAKSFRATCAYERTEAIGLCFLRTVAVAESQPTDLSSDPRVVRLLDEFADVFESPTGMVPDWPISHEIILEAGVVPPKGCIYRMSEEELTVLRAQLDDLLDKGWIRLSSSPYGAPVLFVRKKNKDLRLCIDYRKLNVQTVKNAGPLPRIEDLLERLGGAIFFSKLVLKSGYHQISTRLQDRYKTTFKTRYGHFEWVVMPFGLTNAPTTFQAAMTNEFCAMLDRFVLVYLDDILVYSRTLEEHLDHLRRVLETLRRAKFKANRDKCEFVRQELEYLGHFVTPQGISPLSDKIQVVQDWPEPRNVTDVRSFLGLAGYYQRFIKGYSKIAAHLTKLQCEDRPFDFGTDARESLLALKAALLSAEVLQIYDPLLPTRVTTDASGYGIGAVLEQHDGVDWHPVEYFSKKVSAVHSIDDAHKKELLAFVHALKRWRHFLLGRCQFRWVTDNNPLVLCKSQDTVNSTIARWMAFIDQFDFFPDHIPGKLNRFADALSRRPDHCIAVYSTFEIEDDLQDSIRGYQADPEFRNKYANCSSSNPALSHYRIQEGYLLVHSRGKDLLCVPQECRKIHTCARGFLASSMTPPPSDILESIARLADFASAFGGLVFSTTSHAIASHARFADVANHAIIVRTANCDHCRSPCAEGKRLPWTLPGRYPSTRRVWMAFSRWLTDSPSLPCSCLAHIMPRHRSWPRVSGRVLDGGGLGGVTGEMLGQYDSNGEVEGISGDIEMASGVGDLEDRGRGDGLLEEVESVLAAIVPIEGLVLACEFVERVRDHIKVANERAVIVGKAEEGAELEEGLGRGVLDEGCDLRGVHTDAFSGDNVAKVFHARSGKRTFAELGVEFLLSEDREDLANVLKVGLEGGAKDEDVIKVHDDTNFEEITEDVVHGGLECGEGIGESERHYEELVVPKPRAECGFVGVLLADTDLVEATAEVDLGEIFGSTEAIKKFTYPGEWVLVLDRDPVQGTPVEERPTLRTQASMMKLSVTPISRRARNFTVDAPRETAINLSWNRAVPTQAEEIMVLRRRCSKPNLTSPSCRACSLTRSENVVEEGLGMRVEEQVSVGSSIDGIADVVGRGEGGVDCVTWGSSDGMCITGEGVGRRIVDAKWATGGVEIVTDGRADRQVVDAEGGLQESGGQCSGGGGPKCHGRGRSGSRRVLKGESGGVERGSVEVVIGGGWSGVLRGDVMEKAGARGSGRGLVMGVEELIVVKHAREEVSKGHVGFVGEGGCKIFVAYSLDAGDECKVGNDSGGEVMAEGADVLDEAVRGTCLAEVTKLFEVVIDGFLGAEGGSEKVGPLEEGVTRSSGGGAVADFGNSPFGGIVEEVGGGNGKPMDKGHVVELERVLELGKEEENVLVGKAEEGHDVDGLEGMVDFPFAGNDPGEGVDVEVIGGSVVAGVIELVVVIKEVVGGNLWHCGVNPEGDLGIGGTGGGDGGGRHDGFATSAVPRQQCHVSSAMSAVPRQQCHVTNSAMSAVPHQQQCHVSSATVPRQQCPATMTGSALGMPGQLANESTAEYRRRFQSQLALIEAEEQRQVAAEAVCLQAEAAATAEKQRLQAEADADTQARRKEAQDLLQRHEATSIEKLKFWHFEPSEEHDDVTPEEQHKEFLAKLVTQLVYTCNHLQSELANLQRAHYKMPTFQIEKFDDYTHQDPVLWWEGFTTQLRILFVAKHVYIGALFLNSKGGCQIWLSHLATVHGVDVADLKHKISWEELTRLWKKRFIVDDAPALAINRLFAMTQGNTSKRDWLTEWQKIAATPDLDLPFSHLRREFYNRSCAALSLALGDRDQYVTFAEIIDKAREIIKTNRATAHEKSAWQPTYVEKVKTGGYCPAAKQQQVQRKREGENRIAGRKRTASTMGQVSLDRGGIQVARPLRLLLLAQQHQAQDLPMPGSRQGGRSALYQLGKLSFAGGEATPPLTLLDSAALLMASYTSGVDANVASSRYTYEDYAVHMVPPLDQPLHVQQSTACTVSLLSATESAASPPSIAGDSTTWSRLEELDPLTFADFQWIPLPRSGRLPKPHCNVLMAQLRDYLHTAVPTPLMDAGVEVIDLHNYIAKIDREFRTQRYDDIDAPLLYVPEEVPAYASHVGRRSHAQVNRQFFSKLDLKSRYHQLEIRQKGRYKTAFKTRYGHFEWLVVPFGLMNAPTTFQAAMTTEFRHMLDRFVLIYLDDILVYNRSLDEHVEHLRTVLERLRQAKYNANRDKCEFARQELEYLGQFVTPQAIRPLADKIEVLRIWPEPTNTTNVRSFMGLAGYYQRFITGYSRIAAPMTRLQSPKVPFVFDDDARRSFQALKTPKLTPPPMYFGEDPKVDVSDWVTAMQAYLGSFVCPEVTKVGTSLGRLERTALKWCTSSAAKQNLPMDKWAQQLKVEGLLQALRDRFADREQARKAADKIMLLGSRRFEGSLSKLYNMFESLTATPGLEMSESDQLTHFLRAAPPGYSIALYSQGHKDWRSFGKAALDLESRLKVQEPSEGRRRPSSRGQHRKKGALLAADTGSDSDASQRGSPPSETASASTIEPTVLALAENLAAIFKGKTGNSSSSKGSASQKAKGKGRATSPQAQRANLPRDEDDSQTFADLFLSLQEKKKHKSDLILLRPSILGARIKGLLDCGATWNFISPKAVSKLHLDGRLVKLQQLLEVRIGDSYTVRITSAVKNLPVIFDKQEKVRQRLNFYVFPNVPFDLVFSMQWLEAANPRIDWQIPRVELPDCRGDYQPYVLADEYHQVNSCYCMRGHEFFQLSRQTAHTRLFVAYVKQTGVDVAPCPSPIQQVLDWYPDLMQEPTGLVHRQTRHRIELLRGAVPPKGHIYRMSPAELDELRRQLETLTSKGWIRPNTSEFGAPVFFVPKGNGEFRMCVDYRGLNKITRKSTEPLPRIDDLLDMVQGCTIFSKIDLKSGYHQIEMAEGDVHKTAFKTRYDTYEYLVMPFGLCNALGTFQTEMHRILRPYLDRFIVVYLDDILVFSQSVEEHAQHLALVL</sequence>
<evidence type="ECO:0000256" key="7">
    <source>
        <dbReference type="ARBA" id="ARBA00022918"/>
    </source>
</evidence>
<evidence type="ECO:0000313" key="12">
    <source>
        <dbReference type="Proteomes" id="UP000265515"/>
    </source>
</evidence>
<dbReference type="CDD" id="cd09274">
    <property type="entry name" value="RNase_HI_RT_Ty3"/>
    <property type="match status" value="1"/>
</dbReference>
<feature type="compositionally biased region" description="Low complexity" evidence="9">
    <location>
        <begin position="3047"/>
        <end position="3061"/>
    </location>
</feature>
<feature type="coiled-coil region" evidence="8">
    <location>
        <begin position="128"/>
        <end position="185"/>
    </location>
</feature>
<evidence type="ECO:0000259" key="10">
    <source>
        <dbReference type="PROSITE" id="PS50878"/>
    </source>
</evidence>
<protein>
    <recommendedName>
        <fullName evidence="1">RNA-directed DNA polymerase</fullName>
        <ecNumber evidence="1">2.7.7.49</ecNumber>
    </recommendedName>
</protein>
<evidence type="ECO:0000256" key="4">
    <source>
        <dbReference type="ARBA" id="ARBA00022722"/>
    </source>
</evidence>
<keyword evidence="8" id="KW-0175">Coiled coil</keyword>
<name>A0A388KXS9_CHABU</name>